<evidence type="ECO:0000313" key="4">
    <source>
        <dbReference type="Proteomes" id="UP000262954"/>
    </source>
</evidence>
<dbReference type="Gene3D" id="3.40.30.10">
    <property type="entry name" value="Glutaredoxin"/>
    <property type="match status" value="1"/>
</dbReference>
<sequence length="291" mass="34388">MKKISYVGFFICLFFSLLVPKANGKNKTSDKYSVSQDNIKTFIDFLNHKDFNIPDFSHRLAYFMDSVIYQQPDTIFNVSCRLIDNCSSDKAKQWTLDFLFYRAIDSQIPWMENVWVKLAERYYLKQPFGNEDPGWIERLKYTVKLKKHCLIGEKAVLFTALTPQGDTLNLKDLSGKYMIICFYDPDCTHCKEAIPSLHKLYKKYTPKELSIVAFNISDDINLWRSFIQKHKLQDWTNLWDPDRDISRYDNFYDTPLSPSFYILDSERRIISKDIEIEEVKTFLTEQLSAEN</sequence>
<dbReference type="GeneID" id="92928793"/>
<proteinExistence type="predicted"/>
<dbReference type="EMBL" id="DNWC01000083">
    <property type="protein sequence ID" value="HBJ08570.1"/>
    <property type="molecule type" value="Genomic_DNA"/>
</dbReference>
<evidence type="ECO:0000313" key="3">
    <source>
        <dbReference type="EMBL" id="HBJ08570.1"/>
    </source>
</evidence>
<comment type="caution">
    <text evidence="3">The sequence shown here is derived from an EMBL/GenBank/DDBJ whole genome shotgun (WGS) entry which is preliminary data.</text>
</comment>
<name>A0A354M231_9BACT</name>
<dbReference type="AlphaFoldDB" id="A0A354M231"/>
<dbReference type="PANTHER" id="PTHR42852">
    <property type="entry name" value="THIOL:DISULFIDE INTERCHANGE PROTEIN DSBE"/>
    <property type="match status" value="1"/>
</dbReference>
<dbReference type="Pfam" id="PF00578">
    <property type="entry name" value="AhpC-TSA"/>
    <property type="match status" value="1"/>
</dbReference>
<dbReference type="PANTHER" id="PTHR42852:SF13">
    <property type="entry name" value="PROTEIN DIPZ"/>
    <property type="match status" value="1"/>
</dbReference>
<accession>A0A354M231</accession>
<dbReference type="GO" id="GO:0016491">
    <property type="term" value="F:oxidoreductase activity"/>
    <property type="evidence" value="ECO:0007669"/>
    <property type="project" value="InterPro"/>
</dbReference>
<protein>
    <submittedName>
        <fullName evidence="3">TlpA family protein disulfide reductase</fullName>
    </submittedName>
</protein>
<dbReference type="GO" id="GO:0016209">
    <property type="term" value="F:antioxidant activity"/>
    <property type="evidence" value="ECO:0007669"/>
    <property type="project" value="InterPro"/>
</dbReference>
<dbReference type="InterPro" id="IPR036249">
    <property type="entry name" value="Thioredoxin-like_sf"/>
</dbReference>
<organism evidence="3 4">
    <name type="scientific">Coprobacter fastidiosus</name>
    <dbReference type="NCBI Taxonomy" id="1099853"/>
    <lineage>
        <taxon>Bacteria</taxon>
        <taxon>Pseudomonadati</taxon>
        <taxon>Bacteroidota</taxon>
        <taxon>Bacteroidia</taxon>
        <taxon>Bacteroidales</taxon>
        <taxon>Barnesiellaceae</taxon>
        <taxon>Coprobacter</taxon>
    </lineage>
</organism>
<dbReference type="InterPro" id="IPR000866">
    <property type="entry name" value="AhpC/TSA"/>
</dbReference>
<dbReference type="Proteomes" id="UP000262954">
    <property type="component" value="Unassembled WGS sequence"/>
</dbReference>
<evidence type="ECO:0000259" key="2">
    <source>
        <dbReference type="PROSITE" id="PS51352"/>
    </source>
</evidence>
<dbReference type="PROSITE" id="PS51352">
    <property type="entry name" value="THIOREDOXIN_2"/>
    <property type="match status" value="1"/>
</dbReference>
<feature type="domain" description="Thioredoxin" evidence="2">
    <location>
        <begin position="149"/>
        <end position="288"/>
    </location>
</feature>
<gene>
    <name evidence="3" type="ORF">DDY73_06145</name>
</gene>
<feature type="chain" id="PRO_5017047473" evidence="1">
    <location>
        <begin position="25"/>
        <end position="291"/>
    </location>
</feature>
<feature type="signal peptide" evidence="1">
    <location>
        <begin position="1"/>
        <end position="24"/>
    </location>
</feature>
<evidence type="ECO:0000256" key="1">
    <source>
        <dbReference type="SAM" id="SignalP"/>
    </source>
</evidence>
<keyword evidence="1" id="KW-0732">Signal</keyword>
<dbReference type="RefSeq" id="WP_022602977.1">
    <property type="nucleotide sequence ID" value="NZ_AP028032.1"/>
</dbReference>
<reference evidence="3 4" key="1">
    <citation type="journal article" date="2018" name="Nat. Biotechnol.">
        <title>A standardized bacterial taxonomy based on genome phylogeny substantially revises the tree of life.</title>
        <authorList>
            <person name="Parks D.H."/>
            <person name="Chuvochina M."/>
            <person name="Waite D.W."/>
            <person name="Rinke C."/>
            <person name="Skarshewski A."/>
            <person name="Chaumeil P.A."/>
            <person name="Hugenholtz P."/>
        </authorList>
    </citation>
    <scope>NUCLEOTIDE SEQUENCE [LARGE SCALE GENOMIC DNA]</scope>
    <source>
        <strain evidence="3">UBA11482</strain>
    </source>
</reference>
<dbReference type="InterPro" id="IPR050553">
    <property type="entry name" value="Thioredoxin_ResA/DsbE_sf"/>
</dbReference>
<dbReference type="InterPro" id="IPR013766">
    <property type="entry name" value="Thioredoxin_domain"/>
</dbReference>
<dbReference type="CDD" id="cd02966">
    <property type="entry name" value="TlpA_like_family"/>
    <property type="match status" value="1"/>
</dbReference>
<dbReference type="SUPFAM" id="SSF52833">
    <property type="entry name" value="Thioredoxin-like"/>
    <property type="match status" value="1"/>
</dbReference>